<sequence>MTSSRRQAEEERPVPREGLRSGQAPGPRSAWTGGGTPRENRKLRLVRPGGQWPAASGPEARSPAPVPPGEQGPRPTAPSGRPSARPGPGVPPGGGSREGLGAPCGLSLAVRDLRAAEEFYGRVLGWCHVPLIGTQGRARSLMLKAGAPVATLGQSDCAGPDLGWMPYFAVDDVDRAVGRLSERGATVAVGPLTTGSGRAAVAAGPEGAVFGLRHHAPDEQWRVGEGPVARLELYTRDIFAAALFYGGVLGWAGEPGESCSVEYVDDRIVVRDGPRAVAALVDGAAPGAGGRHRWHTSFRVADVDATATAAVRWGGGLVSAPRGLGSRREAVLADPEGTVFAVTAS</sequence>
<feature type="region of interest" description="Disordered" evidence="1">
    <location>
        <begin position="1"/>
        <end position="98"/>
    </location>
</feature>
<dbReference type="EMBL" id="JBEYRS010000014">
    <property type="protein sequence ID" value="MEW2366123.1"/>
    <property type="molecule type" value="Genomic_DNA"/>
</dbReference>
<feature type="compositionally biased region" description="Basic and acidic residues" evidence="1">
    <location>
        <begin position="1"/>
        <end position="19"/>
    </location>
</feature>
<dbReference type="InterPro" id="IPR029068">
    <property type="entry name" value="Glyas_Bleomycin-R_OHBP_Dase"/>
</dbReference>
<evidence type="ECO:0000313" key="4">
    <source>
        <dbReference type="Proteomes" id="UP001553843"/>
    </source>
</evidence>
<reference evidence="3 4" key="1">
    <citation type="submission" date="2024-06" db="EMBL/GenBank/DDBJ databases">
        <title>The Natural Products Discovery Center: Release of the First 8490 Sequenced Strains for Exploring Actinobacteria Biosynthetic Diversity.</title>
        <authorList>
            <person name="Kalkreuter E."/>
            <person name="Kautsar S.A."/>
            <person name="Yang D."/>
            <person name="Bader C.D."/>
            <person name="Teijaro C.N."/>
            <person name="Fluegel L."/>
            <person name="Davis C.M."/>
            <person name="Simpson J.R."/>
            <person name="Lauterbach L."/>
            <person name="Steele A.D."/>
            <person name="Gui C."/>
            <person name="Meng S."/>
            <person name="Li G."/>
            <person name="Viehrig K."/>
            <person name="Ye F."/>
            <person name="Su P."/>
            <person name="Kiefer A.F."/>
            <person name="Nichols A."/>
            <person name="Cepeda A.J."/>
            <person name="Yan W."/>
            <person name="Fan B."/>
            <person name="Jiang Y."/>
            <person name="Adhikari A."/>
            <person name="Zheng C.-J."/>
            <person name="Schuster L."/>
            <person name="Cowan T.M."/>
            <person name="Smanski M.J."/>
            <person name="Chevrette M.G."/>
            <person name="De Carvalho L.P.S."/>
            <person name="Shen B."/>
        </authorList>
    </citation>
    <scope>NUCLEOTIDE SEQUENCE [LARGE SCALE GENOMIC DNA]</scope>
    <source>
        <strain evidence="3 4">NPDC047833</strain>
    </source>
</reference>
<dbReference type="SUPFAM" id="SSF54593">
    <property type="entry name" value="Glyoxalase/Bleomycin resistance protein/Dihydroxybiphenyl dioxygenase"/>
    <property type="match status" value="2"/>
</dbReference>
<dbReference type="InterPro" id="IPR037523">
    <property type="entry name" value="VOC_core"/>
</dbReference>
<evidence type="ECO:0000259" key="2">
    <source>
        <dbReference type="PROSITE" id="PS51819"/>
    </source>
</evidence>
<evidence type="ECO:0000256" key="1">
    <source>
        <dbReference type="SAM" id="MobiDB-lite"/>
    </source>
</evidence>
<proteinExistence type="predicted"/>
<protein>
    <submittedName>
        <fullName evidence="3">VOC family protein</fullName>
    </submittedName>
</protein>
<dbReference type="PANTHER" id="PTHR33993">
    <property type="entry name" value="GLYOXALASE-RELATED"/>
    <property type="match status" value="1"/>
</dbReference>
<dbReference type="PROSITE" id="PS51819">
    <property type="entry name" value="VOC"/>
    <property type="match status" value="2"/>
</dbReference>
<dbReference type="Gene3D" id="3.10.180.10">
    <property type="entry name" value="2,3-Dihydroxybiphenyl 1,2-Dioxygenase, domain 1"/>
    <property type="match status" value="2"/>
</dbReference>
<keyword evidence="4" id="KW-1185">Reference proteome</keyword>
<dbReference type="InterPro" id="IPR052164">
    <property type="entry name" value="Anthracycline_SecMetBiosynth"/>
</dbReference>
<comment type="caution">
    <text evidence="3">The sequence shown here is derived from an EMBL/GenBank/DDBJ whole genome shotgun (WGS) entry which is preliminary data.</text>
</comment>
<name>A0ABV3M325_9ACTN</name>
<evidence type="ECO:0000313" key="3">
    <source>
        <dbReference type="EMBL" id="MEW2366123.1"/>
    </source>
</evidence>
<feature type="compositionally biased region" description="Low complexity" evidence="1">
    <location>
        <begin position="77"/>
        <end position="87"/>
    </location>
</feature>
<dbReference type="Pfam" id="PF18029">
    <property type="entry name" value="Glyoxalase_6"/>
    <property type="match status" value="2"/>
</dbReference>
<dbReference type="InterPro" id="IPR041581">
    <property type="entry name" value="Glyoxalase_6"/>
</dbReference>
<feature type="domain" description="VOC" evidence="2">
    <location>
        <begin position="227"/>
        <end position="345"/>
    </location>
</feature>
<dbReference type="Proteomes" id="UP001553843">
    <property type="component" value="Unassembled WGS sequence"/>
</dbReference>
<dbReference type="PANTHER" id="PTHR33993:SF10">
    <property type="entry name" value="CONSERVED PROTEIN"/>
    <property type="match status" value="1"/>
</dbReference>
<gene>
    <name evidence="3" type="ORF">AB0887_29775</name>
</gene>
<feature type="domain" description="VOC" evidence="2">
    <location>
        <begin position="102"/>
        <end position="215"/>
    </location>
</feature>
<accession>A0ABV3M325</accession>
<dbReference type="RefSeq" id="WP_359782536.1">
    <property type="nucleotide sequence ID" value="NZ_JBEYRR010000012.1"/>
</dbReference>
<organism evidence="3 4">
    <name type="scientific">Streptomyces huasconensis</name>
    <dbReference type="NCBI Taxonomy" id="1854574"/>
    <lineage>
        <taxon>Bacteria</taxon>
        <taxon>Bacillati</taxon>
        <taxon>Actinomycetota</taxon>
        <taxon>Actinomycetes</taxon>
        <taxon>Kitasatosporales</taxon>
        <taxon>Streptomycetaceae</taxon>
        <taxon>Streptomyces</taxon>
    </lineage>
</organism>